<dbReference type="Proteomes" id="UP000627446">
    <property type="component" value="Unassembled WGS sequence"/>
</dbReference>
<comment type="caution">
    <text evidence="2">The sequence shown here is derived from an EMBL/GenBank/DDBJ whole genome shotgun (WGS) entry which is preliminary data.</text>
</comment>
<dbReference type="AlphaFoldDB" id="A0A923HI75"/>
<dbReference type="Pfam" id="PF10636">
    <property type="entry name" value="hemP"/>
    <property type="match status" value="1"/>
</dbReference>
<organism evidence="2 3">
    <name type="scientific">Undibacterium nitidum</name>
    <dbReference type="NCBI Taxonomy" id="2762298"/>
    <lineage>
        <taxon>Bacteria</taxon>
        <taxon>Pseudomonadati</taxon>
        <taxon>Pseudomonadota</taxon>
        <taxon>Betaproteobacteria</taxon>
        <taxon>Burkholderiales</taxon>
        <taxon>Oxalobacteraceae</taxon>
        <taxon>Undibacterium</taxon>
    </lineage>
</organism>
<dbReference type="Gene3D" id="2.10.70.10">
    <property type="entry name" value="Complement Module, domain 1"/>
    <property type="match status" value="1"/>
</dbReference>
<reference evidence="2" key="1">
    <citation type="submission" date="2020-08" db="EMBL/GenBank/DDBJ databases">
        <title>Novel species isolated from subtropical streams in China.</title>
        <authorList>
            <person name="Lu H."/>
        </authorList>
    </citation>
    <scope>NUCLEOTIDE SEQUENCE</scope>
    <source>
        <strain evidence="2">LX22W</strain>
    </source>
</reference>
<dbReference type="InterPro" id="IPR019600">
    <property type="entry name" value="Hemin_uptake_protein_HemP"/>
</dbReference>
<gene>
    <name evidence="2" type="ORF">H8K36_02535</name>
</gene>
<dbReference type="RefSeq" id="WP_186915232.1">
    <property type="nucleotide sequence ID" value="NZ_JACOFZ010000001.1"/>
</dbReference>
<accession>A0A923HI75</accession>
<evidence type="ECO:0000313" key="3">
    <source>
        <dbReference type="Proteomes" id="UP000627446"/>
    </source>
</evidence>
<protein>
    <submittedName>
        <fullName evidence="2">Hemin uptake protein HemP</fullName>
    </submittedName>
</protein>
<feature type="region of interest" description="Disordered" evidence="1">
    <location>
        <begin position="1"/>
        <end position="25"/>
    </location>
</feature>
<name>A0A923HI75_9BURK</name>
<dbReference type="EMBL" id="JACOFZ010000001">
    <property type="protein sequence ID" value="MBC3880240.1"/>
    <property type="molecule type" value="Genomic_DNA"/>
</dbReference>
<proteinExistence type="predicted"/>
<evidence type="ECO:0000256" key="1">
    <source>
        <dbReference type="SAM" id="MobiDB-lite"/>
    </source>
</evidence>
<keyword evidence="3" id="KW-1185">Reference proteome</keyword>
<evidence type="ECO:0000313" key="2">
    <source>
        <dbReference type="EMBL" id="MBC3880240.1"/>
    </source>
</evidence>
<sequence length="61" mass="7018">MDIQDHQSPEPILLKTKRNDGTSLRHSSKDILQGFKEIEIEHQGSIYRLRCTSLGKLILTK</sequence>